<evidence type="ECO:0000313" key="2">
    <source>
        <dbReference type="Proteomes" id="UP000518605"/>
    </source>
</evidence>
<dbReference type="Proteomes" id="UP000518605">
    <property type="component" value="Unassembled WGS sequence"/>
</dbReference>
<name>A0A7W5GC66_9BACL</name>
<comment type="caution">
    <text evidence="1">The sequence shown here is derived from an EMBL/GenBank/DDBJ whole genome shotgun (WGS) entry which is preliminary data.</text>
</comment>
<keyword evidence="2" id="KW-1185">Reference proteome</keyword>
<evidence type="ECO:0000313" key="1">
    <source>
        <dbReference type="EMBL" id="MBB3155049.1"/>
    </source>
</evidence>
<accession>A0A7W5GC66</accession>
<gene>
    <name evidence="1" type="ORF">FHS16_005156</name>
</gene>
<reference evidence="1 2" key="1">
    <citation type="submission" date="2020-08" db="EMBL/GenBank/DDBJ databases">
        <title>Genomic Encyclopedia of Type Strains, Phase III (KMG-III): the genomes of soil and plant-associated and newly described type strains.</title>
        <authorList>
            <person name="Whitman W."/>
        </authorList>
    </citation>
    <scope>NUCLEOTIDE SEQUENCE [LARGE SCALE GENOMIC DNA]</scope>
    <source>
        <strain evidence="1 2">CECT 8234</strain>
    </source>
</reference>
<sequence length="56" mass="6155">MLVIAAELAKANTIMVAHRFNWVSSGDDHACHHAGQLDNRCVNKVILPIAVAAKWF</sequence>
<organism evidence="1 2">
    <name type="scientific">Paenibacillus endophyticus</name>
    <dbReference type="NCBI Taxonomy" id="1294268"/>
    <lineage>
        <taxon>Bacteria</taxon>
        <taxon>Bacillati</taxon>
        <taxon>Bacillota</taxon>
        <taxon>Bacilli</taxon>
        <taxon>Bacillales</taxon>
        <taxon>Paenibacillaceae</taxon>
        <taxon>Paenibacillus</taxon>
    </lineage>
</organism>
<proteinExistence type="predicted"/>
<dbReference type="EMBL" id="JACHXW010000021">
    <property type="protein sequence ID" value="MBB3155049.1"/>
    <property type="molecule type" value="Genomic_DNA"/>
</dbReference>
<protein>
    <submittedName>
        <fullName evidence="1">Uncharacterized protein</fullName>
    </submittedName>
</protein>
<dbReference type="AlphaFoldDB" id="A0A7W5GC66"/>